<evidence type="ECO:0000259" key="2">
    <source>
        <dbReference type="Pfam" id="PF09851"/>
    </source>
</evidence>
<reference evidence="3" key="2">
    <citation type="submission" date="2020-09" db="EMBL/GenBank/DDBJ databases">
        <authorList>
            <person name="Sun Q."/>
            <person name="Ohkuma M."/>
        </authorList>
    </citation>
    <scope>NUCLEOTIDE SEQUENCE</scope>
    <source>
        <strain evidence="3">JCM 17820</strain>
    </source>
</reference>
<evidence type="ECO:0000313" key="3">
    <source>
        <dbReference type="EMBL" id="GGN98990.1"/>
    </source>
</evidence>
<evidence type="ECO:0000313" key="4">
    <source>
        <dbReference type="Proteomes" id="UP000605784"/>
    </source>
</evidence>
<name>A0A830GQ32_9EURY</name>
<evidence type="ECO:0000256" key="1">
    <source>
        <dbReference type="SAM" id="Phobius"/>
    </source>
</evidence>
<dbReference type="InterPro" id="IPR018649">
    <property type="entry name" value="SHOCT"/>
</dbReference>
<feature type="domain" description="SHOCT" evidence="2">
    <location>
        <begin position="68"/>
        <end position="95"/>
    </location>
</feature>
<keyword evidence="1" id="KW-1133">Transmembrane helix</keyword>
<sequence length="99" mass="10526">MHATHDTTPLAGALSLGILAVGLGGLALGVPWAWVAFPVGYGGVLPLALGLAQRRREPETLTDDAGDDALATLRERYATGEIDEREFEARVEGLLETER</sequence>
<comment type="caution">
    <text evidence="3">The sequence shown here is derived from an EMBL/GenBank/DDBJ whole genome shotgun (WGS) entry which is preliminary data.</text>
</comment>
<accession>A0A830GQ32</accession>
<dbReference type="Proteomes" id="UP000605784">
    <property type="component" value="Unassembled WGS sequence"/>
</dbReference>
<feature type="transmembrane region" description="Helical" evidence="1">
    <location>
        <begin position="7"/>
        <end position="26"/>
    </location>
</feature>
<gene>
    <name evidence="3" type="ORF">GCM10009030_30020</name>
</gene>
<keyword evidence="4" id="KW-1185">Reference proteome</keyword>
<dbReference type="Pfam" id="PF09851">
    <property type="entry name" value="SHOCT"/>
    <property type="match status" value="1"/>
</dbReference>
<keyword evidence="1" id="KW-0812">Transmembrane</keyword>
<reference evidence="3" key="1">
    <citation type="journal article" date="2014" name="Int. J. Syst. Evol. Microbiol.">
        <title>Complete genome sequence of Corynebacterium casei LMG S-19264T (=DSM 44701T), isolated from a smear-ripened cheese.</title>
        <authorList>
            <consortium name="US DOE Joint Genome Institute (JGI-PGF)"/>
            <person name="Walter F."/>
            <person name="Albersmeier A."/>
            <person name="Kalinowski J."/>
            <person name="Ruckert C."/>
        </authorList>
    </citation>
    <scope>NUCLEOTIDE SEQUENCE</scope>
    <source>
        <strain evidence="3">JCM 17820</strain>
    </source>
</reference>
<organism evidence="3 4">
    <name type="scientific">Haloarcula pellucida</name>
    <dbReference type="NCBI Taxonomy" id="1427151"/>
    <lineage>
        <taxon>Archaea</taxon>
        <taxon>Methanobacteriati</taxon>
        <taxon>Methanobacteriota</taxon>
        <taxon>Stenosarchaea group</taxon>
        <taxon>Halobacteria</taxon>
        <taxon>Halobacteriales</taxon>
        <taxon>Haloarculaceae</taxon>
        <taxon>Haloarcula</taxon>
    </lineage>
</organism>
<dbReference type="RefSeq" id="WP_188999680.1">
    <property type="nucleotide sequence ID" value="NZ_BMOU01000005.1"/>
</dbReference>
<dbReference type="EMBL" id="BMOU01000005">
    <property type="protein sequence ID" value="GGN98990.1"/>
    <property type="molecule type" value="Genomic_DNA"/>
</dbReference>
<keyword evidence="1" id="KW-0472">Membrane</keyword>
<dbReference type="AlphaFoldDB" id="A0A830GQ32"/>
<protein>
    <recommendedName>
        <fullName evidence="2">SHOCT domain-containing protein</fullName>
    </recommendedName>
</protein>
<proteinExistence type="predicted"/>